<keyword evidence="2" id="KW-1003">Cell membrane</keyword>
<dbReference type="Proteomes" id="UP000198598">
    <property type="component" value="Unassembled WGS sequence"/>
</dbReference>
<keyword evidence="6" id="KW-0012">Acyltransferase</keyword>
<dbReference type="RefSeq" id="WP_093831270.1">
    <property type="nucleotide sequence ID" value="NZ_FOLQ01000013.1"/>
</dbReference>
<sequence>MIFFRLLSRLPFKVLYGISGILYFLLVHVIRYRREVILENLRLSFPEKSQADIQLLVKGFYHNLTDILVETIKMSAISSCELQKRFRYTNPEVVQAFLNAGQTVICTGSHQCNWEWVPSAAVVIGIPVDSVYKPLTNVAMEEFMQEVRSSHGAVPTPMNLLPRQMVARRNIPRVIALVADQVPDVPEQAHWMNFMHRDTPFYPGTERLARSRNLPVFFLELIRLRQGYYEGTFTLIAEPCYADLPQGAILERYRDKLEKSICNHPSDWLWSHKRWKHWRGKYAKVGAKLE</sequence>
<name>A0A1I1ZYM9_9BACT</name>
<evidence type="ECO:0000256" key="2">
    <source>
        <dbReference type="ARBA" id="ARBA00022475"/>
    </source>
</evidence>
<keyword evidence="4 7" id="KW-0808">Transferase</keyword>
<evidence type="ECO:0000256" key="1">
    <source>
        <dbReference type="ARBA" id="ARBA00004533"/>
    </source>
</evidence>
<organism evidence="7 8">
    <name type="scientific">Spirosoma endophyticum</name>
    <dbReference type="NCBI Taxonomy" id="662367"/>
    <lineage>
        <taxon>Bacteria</taxon>
        <taxon>Pseudomonadati</taxon>
        <taxon>Bacteroidota</taxon>
        <taxon>Cytophagia</taxon>
        <taxon>Cytophagales</taxon>
        <taxon>Cytophagaceae</taxon>
        <taxon>Spirosoma</taxon>
    </lineage>
</organism>
<dbReference type="OrthoDB" id="9801955at2"/>
<gene>
    <name evidence="7" type="ORF">SAMN05216167_1136</name>
</gene>
<dbReference type="GO" id="GO:0016746">
    <property type="term" value="F:acyltransferase activity"/>
    <property type="evidence" value="ECO:0007669"/>
    <property type="project" value="UniProtKB-KW"/>
</dbReference>
<keyword evidence="8" id="KW-1185">Reference proteome</keyword>
<dbReference type="AlphaFoldDB" id="A0A1I1ZYM9"/>
<comment type="subcellular location">
    <subcellularLocation>
        <location evidence="1">Cell inner membrane</location>
    </subcellularLocation>
</comment>
<evidence type="ECO:0000313" key="8">
    <source>
        <dbReference type="Proteomes" id="UP000198598"/>
    </source>
</evidence>
<proteinExistence type="predicted"/>
<evidence type="ECO:0000313" key="7">
    <source>
        <dbReference type="EMBL" id="SFE36498.1"/>
    </source>
</evidence>
<keyword evidence="3" id="KW-0997">Cell inner membrane</keyword>
<evidence type="ECO:0000256" key="4">
    <source>
        <dbReference type="ARBA" id="ARBA00022679"/>
    </source>
</evidence>
<dbReference type="EMBL" id="FOLQ01000013">
    <property type="protein sequence ID" value="SFE36498.1"/>
    <property type="molecule type" value="Genomic_DNA"/>
</dbReference>
<evidence type="ECO:0000256" key="6">
    <source>
        <dbReference type="ARBA" id="ARBA00023315"/>
    </source>
</evidence>
<evidence type="ECO:0000256" key="5">
    <source>
        <dbReference type="ARBA" id="ARBA00023136"/>
    </source>
</evidence>
<dbReference type="PANTHER" id="PTHR30606:SF10">
    <property type="entry name" value="PHOSPHATIDYLINOSITOL MANNOSIDE ACYLTRANSFERASE"/>
    <property type="match status" value="1"/>
</dbReference>
<dbReference type="STRING" id="662367.SAMN05216167_1136"/>
<dbReference type="Pfam" id="PF03279">
    <property type="entry name" value="Lip_A_acyltrans"/>
    <property type="match status" value="1"/>
</dbReference>
<dbReference type="PANTHER" id="PTHR30606">
    <property type="entry name" value="LIPID A BIOSYNTHESIS LAUROYL ACYLTRANSFERASE"/>
    <property type="match status" value="1"/>
</dbReference>
<protein>
    <submittedName>
        <fullName evidence="7">KDO2-lipid IV(A) lauroyltransferase</fullName>
    </submittedName>
</protein>
<accession>A0A1I1ZYM9</accession>
<keyword evidence="5" id="KW-0472">Membrane</keyword>
<evidence type="ECO:0000256" key="3">
    <source>
        <dbReference type="ARBA" id="ARBA00022519"/>
    </source>
</evidence>
<dbReference type="GO" id="GO:0009247">
    <property type="term" value="P:glycolipid biosynthetic process"/>
    <property type="evidence" value="ECO:0007669"/>
    <property type="project" value="UniProtKB-ARBA"/>
</dbReference>
<reference evidence="7 8" key="1">
    <citation type="submission" date="2016-10" db="EMBL/GenBank/DDBJ databases">
        <authorList>
            <person name="de Groot N.N."/>
        </authorList>
    </citation>
    <scope>NUCLEOTIDE SEQUENCE [LARGE SCALE GENOMIC DNA]</scope>
    <source>
        <strain evidence="7 8">DSM 26130</strain>
    </source>
</reference>
<dbReference type="GO" id="GO:0005886">
    <property type="term" value="C:plasma membrane"/>
    <property type="evidence" value="ECO:0007669"/>
    <property type="project" value="UniProtKB-SubCell"/>
</dbReference>
<dbReference type="CDD" id="cd07984">
    <property type="entry name" value="LPLAT_LABLAT-like"/>
    <property type="match status" value="1"/>
</dbReference>
<dbReference type="InterPro" id="IPR004960">
    <property type="entry name" value="LipA_acyltrans"/>
</dbReference>